<dbReference type="SUPFAM" id="SSF46689">
    <property type="entry name" value="Homeodomain-like"/>
    <property type="match status" value="1"/>
</dbReference>
<dbReference type="PANTHER" id="PTHR31442:SF32">
    <property type="entry name" value="TWO-COMPONENT RESPONSE REGULATOR ORR21-LIKE"/>
    <property type="match status" value="1"/>
</dbReference>
<dbReference type="InterPro" id="IPR006447">
    <property type="entry name" value="Myb_dom_plants"/>
</dbReference>
<comment type="subcellular location">
    <subcellularLocation>
        <location evidence="1">Nucleus</location>
    </subcellularLocation>
</comment>
<dbReference type="InterPro" id="IPR001005">
    <property type="entry name" value="SANT/Myb"/>
</dbReference>
<dbReference type="InterPro" id="IPR044841">
    <property type="entry name" value="LUX/BOA-like"/>
</dbReference>
<dbReference type="PROSITE" id="PS51294">
    <property type="entry name" value="HTH_MYB"/>
    <property type="match status" value="1"/>
</dbReference>
<dbReference type="InterPro" id="IPR009057">
    <property type="entry name" value="Homeodomain-like_sf"/>
</dbReference>
<dbReference type="GO" id="GO:0005634">
    <property type="term" value="C:nucleus"/>
    <property type="evidence" value="ECO:0007669"/>
    <property type="project" value="UniProtKB-SubCell"/>
</dbReference>
<dbReference type="Pfam" id="PF00249">
    <property type="entry name" value="Myb_DNA-binding"/>
    <property type="match status" value="1"/>
</dbReference>
<evidence type="ECO:0000256" key="2">
    <source>
        <dbReference type="ARBA" id="ARBA00023015"/>
    </source>
</evidence>
<dbReference type="Gene3D" id="1.10.10.60">
    <property type="entry name" value="Homeodomain-like"/>
    <property type="match status" value="1"/>
</dbReference>
<keyword evidence="2" id="KW-0805">Transcription regulation</keyword>
<dbReference type="InterPro" id="IPR017930">
    <property type="entry name" value="Myb_dom"/>
</dbReference>
<sequence>MSSVEDTTSSATWAIENGALLYIERPTSLDMLRYLWQLVATETMRVLRDVEDPNDVDNSRINKEKVKRKMCTEWTKELHEKFVDAVEQLGDGSKILSPNEILEKMNVPGLTRMQVASHLQVSFPTTYNILQ</sequence>
<evidence type="ECO:0000313" key="6">
    <source>
        <dbReference type="EMBL" id="KAG6428843.1"/>
    </source>
</evidence>
<comment type="caution">
    <text evidence="6">The sequence shown here is derived from an EMBL/GenBank/DDBJ whole genome shotgun (WGS) entry which is preliminary data.</text>
</comment>
<feature type="domain" description="HTH myb-type" evidence="5">
    <location>
        <begin position="74"/>
        <end position="127"/>
    </location>
</feature>
<evidence type="ECO:0000256" key="1">
    <source>
        <dbReference type="ARBA" id="ARBA00004123"/>
    </source>
</evidence>
<name>A0A8X8YAD1_SALSN</name>
<dbReference type="AlphaFoldDB" id="A0A8X8YAD1"/>
<reference evidence="6" key="1">
    <citation type="submission" date="2018-01" db="EMBL/GenBank/DDBJ databases">
        <authorList>
            <person name="Mao J.F."/>
        </authorList>
    </citation>
    <scope>NUCLEOTIDE SEQUENCE</scope>
    <source>
        <strain evidence="6">Huo1</strain>
        <tissue evidence="6">Leaf</tissue>
    </source>
</reference>
<keyword evidence="7" id="KW-1185">Reference proteome</keyword>
<evidence type="ECO:0000313" key="7">
    <source>
        <dbReference type="Proteomes" id="UP000298416"/>
    </source>
</evidence>
<dbReference type="GO" id="GO:0003700">
    <property type="term" value="F:DNA-binding transcription factor activity"/>
    <property type="evidence" value="ECO:0007669"/>
    <property type="project" value="InterPro"/>
</dbReference>
<dbReference type="GO" id="GO:0003677">
    <property type="term" value="F:DNA binding"/>
    <property type="evidence" value="ECO:0007669"/>
    <property type="project" value="InterPro"/>
</dbReference>
<dbReference type="NCBIfam" id="TIGR01557">
    <property type="entry name" value="myb_SHAQKYF"/>
    <property type="match status" value="1"/>
</dbReference>
<proteinExistence type="predicted"/>
<evidence type="ECO:0000259" key="5">
    <source>
        <dbReference type="PROSITE" id="PS51294"/>
    </source>
</evidence>
<dbReference type="Proteomes" id="UP000298416">
    <property type="component" value="Unassembled WGS sequence"/>
</dbReference>
<keyword evidence="3" id="KW-0804">Transcription</keyword>
<keyword evidence="4" id="KW-0539">Nucleus</keyword>
<accession>A0A8X8YAD1</accession>
<reference evidence="6" key="2">
    <citation type="submission" date="2020-08" db="EMBL/GenBank/DDBJ databases">
        <title>Plant Genome Project.</title>
        <authorList>
            <person name="Zhang R.-G."/>
        </authorList>
    </citation>
    <scope>NUCLEOTIDE SEQUENCE</scope>
    <source>
        <strain evidence="6">Huo1</strain>
        <tissue evidence="6">Leaf</tissue>
    </source>
</reference>
<protein>
    <recommendedName>
        <fullName evidence="5">HTH myb-type domain-containing protein</fullName>
    </recommendedName>
</protein>
<dbReference type="EMBL" id="PNBA02000003">
    <property type="protein sequence ID" value="KAG6428843.1"/>
    <property type="molecule type" value="Genomic_DNA"/>
</dbReference>
<gene>
    <name evidence="6" type="ORF">SASPL_106882</name>
</gene>
<organism evidence="6">
    <name type="scientific">Salvia splendens</name>
    <name type="common">Scarlet sage</name>
    <dbReference type="NCBI Taxonomy" id="180675"/>
    <lineage>
        <taxon>Eukaryota</taxon>
        <taxon>Viridiplantae</taxon>
        <taxon>Streptophyta</taxon>
        <taxon>Embryophyta</taxon>
        <taxon>Tracheophyta</taxon>
        <taxon>Spermatophyta</taxon>
        <taxon>Magnoliopsida</taxon>
        <taxon>eudicotyledons</taxon>
        <taxon>Gunneridae</taxon>
        <taxon>Pentapetalae</taxon>
        <taxon>asterids</taxon>
        <taxon>lamiids</taxon>
        <taxon>Lamiales</taxon>
        <taxon>Lamiaceae</taxon>
        <taxon>Nepetoideae</taxon>
        <taxon>Mentheae</taxon>
        <taxon>Salviinae</taxon>
        <taxon>Salvia</taxon>
        <taxon>Salvia subgen. Calosphace</taxon>
        <taxon>core Calosphace</taxon>
    </lineage>
</organism>
<evidence type="ECO:0000256" key="3">
    <source>
        <dbReference type="ARBA" id="ARBA00023163"/>
    </source>
</evidence>
<dbReference type="PANTHER" id="PTHR31442">
    <property type="entry name" value="HOMEODOMAIN-LIKE SUPERFAMILY PROTEIN-RELATED"/>
    <property type="match status" value="1"/>
</dbReference>
<evidence type="ECO:0000256" key="4">
    <source>
        <dbReference type="ARBA" id="ARBA00023242"/>
    </source>
</evidence>